<dbReference type="Proteomes" id="UP000046392">
    <property type="component" value="Unplaced"/>
</dbReference>
<evidence type="ECO:0000256" key="4">
    <source>
        <dbReference type="ARBA" id="ARBA00023125"/>
    </source>
</evidence>
<keyword evidence="5" id="KW-0804">Transcription</keyword>
<evidence type="ECO:0000256" key="5">
    <source>
        <dbReference type="ARBA" id="ARBA00023163"/>
    </source>
</evidence>
<comment type="subcellular location">
    <subcellularLocation>
        <location evidence="1">Nucleus</location>
    </subcellularLocation>
</comment>
<evidence type="ECO:0000256" key="2">
    <source>
        <dbReference type="ARBA" id="ARBA00007163"/>
    </source>
</evidence>
<keyword evidence="3" id="KW-0805">Transcription regulation</keyword>
<dbReference type="PANTHER" id="PTHR13044">
    <property type="entry name" value="ACTIVATING TRANSCRIPTION FACTOR ATF 4/5"/>
    <property type="match status" value="1"/>
</dbReference>
<feature type="coiled-coil region" evidence="7">
    <location>
        <begin position="53"/>
        <end position="102"/>
    </location>
</feature>
<name>A0A0N5BKP9_STREA</name>
<keyword evidence="10" id="KW-1185">Reference proteome</keyword>
<dbReference type="Pfam" id="PF07716">
    <property type="entry name" value="bZIP_2"/>
    <property type="match status" value="1"/>
</dbReference>
<proteinExistence type="inferred from homology"/>
<dbReference type="PROSITE" id="PS00036">
    <property type="entry name" value="BZIP_BASIC"/>
    <property type="match status" value="1"/>
</dbReference>
<organism evidence="10 11">
    <name type="scientific">Strongyloides papillosus</name>
    <name type="common">Intestinal threadworm</name>
    <dbReference type="NCBI Taxonomy" id="174720"/>
    <lineage>
        <taxon>Eukaryota</taxon>
        <taxon>Metazoa</taxon>
        <taxon>Ecdysozoa</taxon>
        <taxon>Nematoda</taxon>
        <taxon>Chromadorea</taxon>
        <taxon>Rhabditida</taxon>
        <taxon>Tylenchina</taxon>
        <taxon>Panagrolaimomorpha</taxon>
        <taxon>Strongyloidoidea</taxon>
        <taxon>Strongyloididae</taxon>
        <taxon>Strongyloides</taxon>
    </lineage>
</organism>
<dbReference type="AlphaFoldDB" id="A0A0N5BKP9"/>
<keyword evidence="7" id="KW-0175">Coiled coil</keyword>
<evidence type="ECO:0000256" key="6">
    <source>
        <dbReference type="ARBA" id="ARBA00023242"/>
    </source>
</evidence>
<evidence type="ECO:0000256" key="8">
    <source>
        <dbReference type="SAM" id="MobiDB-lite"/>
    </source>
</evidence>
<reference evidence="11" key="1">
    <citation type="submission" date="2017-02" db="UniProtKB">
        <authorList>
            <consortium name="WormBaseParasite"/>
        </authorList>
    </citation>
    <scope>IDENTIFICATION</scope>
</reference>
<feature type="region of interest" description="Disordered" evidence="8">
    <location>
        <begin position="1"/>
        <end position="51"/>
    </location>
</feature>
<dbReference type="PROSITE" id="PS50217">
    <property type="entry name" value="BZIP"/>
    <property type="match status" value="1"/>
</dbReference>
<evidence type="ECO:0000259" key="9">
    <source>
        <dbReference type="PROSITE" id="PS50217"/>
    </source>
</evidence>
<feature type="domain" description="BZIP" evidence="9">
    <location>
        <begin position="47"/>
        <end position="106"/>
    </location>
</feature>
<dbReference type="SMART" id="SM00338">
    <property type="entry name" value="BRLZ"/>
    <property type="match status" value="1"/>
</dbReference>
<accession>A0A0N5BKP9</accession>
<evidence type="ECO:0000256" key="1">
    <source>
        <dbReference type="ARBA" id="ARBA00004123"/>
    </source>
</evidence>
<dbReference type="GO" id="GO:0001228">
    <property type="term" value="F:DNA-binding transcription activator activity, RNA polymerase II-specific"/>
    <property type="evidence" value="ECO:0007669"/>
    <property type="project" value="TreeGrafter"/>
</dbReference>
<evidence type="ECO:0000256" key="7">
    <source>
        <dbReference type="SAM" id="Coils"/>
    </source>
</evidence>
<comment type="similarity">
    <text evidence="2">Belongs to the bZIP family.</text>
</comment>
<dbReference type="GO" id="GO:0000977">
    <property type="term" value="F:RNA polymerase II transcription regulatory region sequence-specific DNA binding"/>
    <property type="evidence" value="ECO:0007669"/>
    <property type="project" value="TreeGrafter"/>
</dbReference>
<dbReference type="InterPro" id="IPR046347">
    <property type="entry name" value="bZIP_sf"/>
</dbReference>
<keyword evidence="4" id="KW-0238">DNA-binding</keyword>
<evidence type="ECO:0000256" key="3">
    <source>
        <dbReference type="ARBA" id="ARBA00023015"/>
    </source>
</evidence>
<keyword evidence="6" id="KW-0539">Nucleus</keyword>
<dbReference type="GO" id="GO:0005634">
    <property type="term" value="C:nucleus"/>
    <property type="evidence" value="ECO:0007669"/>
    <property type="project" value="UniProtKB-SubCell"/>
</dbReference>
<dbReference type="STRING" id="174720.A0A0N5BKP9"/>
<dbReference type="PANTHER" id="PTHR13044:SF14">
    <property type="entry name" value="CRYPTOCEPHAL, ISOFORM A"/>
    <property type="match status" value="1"/>
</dbReference>
<dbReference type="Gene3D" id="1.20.5.170">
    <property type="match status" value="1"/>
</dbReference>
<evidence type="ECO:0000313" key="10">
    <source>
        <dbReference type="Proteomes" id="UP000046392"/>
    </source>
</evidence>
<dbReference type="InterPro" id="IPR004827">
    <property type="entry name" value="bZIP"/>
</dbReference>
<dbReference type="WBParaSite" id="SPAL_0000650500.1">
    <property type="protein sequence ID" value="SPAL_0000650500.1"/>
    <property type="gene ID" value="SPAL_0000650500"/>
</dbReference>
<sequence length="108" mass="12762">MEIQAEKMKTTTKSPKLKNESLSTESKKIKSSKKHCLSGMSYSDIAKRKKEQNRIAAQRYREKQRAAQEAENKELEYLSKRNAFLRFEAEKLEKEIEEIKSMMLKFIQ</sequence>
<protein>
    <submittedName>
        <fullName evidence="11">BZIP domain-containing protein</fullName>
    </submittedName>
</protein>
<evidence type="ECO:0000313" key="11">
    <source>
        <dbReference type="WBParaSite" id="SPAL_0000650500.1"/>
    </source>
</evidence>
<dbReference type="SUPFAM" id="SSF57959">
    <property type="entry name" value="Leucine zipper domain"/>
    <property type="match status" value="1"/>
</dbReference>